<organism evidence="5 6">
    <name type="scientific">Corynebacterium felinum</name>
    <dbReference type="NCBI Taxonomy" id="131318"/>
    <lineage>
        <taxon>Bacteria</taxon>
        <taxon>Bacillati</taxon>
        <taxon>Actinomycetota</taxon>
        <taxon>Actinomycetes</taxon>
        <taxon>Mycobacteriales</taxon>
        <taxon>Corynebacteriaceae</taxon>
        <taxon>Corynebacterium</taxon>
    </lineage>
</organism>
<proteinExistence type="inferred from homology"/>
<dbReference type="SUPFAM" id="SSF56801">
    <property type="entry name" value="Acetyl-CoA synthetase-like"/>
    <property type="match status" value="1"/>
</dbReference>
<dbReference type="GO" id="GO:0016874">
    <property type="term" value="F:ligase activity"/>
    <property type="evidence" value="ECO:0007669"/>
    <property type="project" value="UniProtKB-KW"/>
</dbReference>
<protein>
    <submittedName>
        <fullName evidence="5">Fatty-acyl-CoA synthase</fullName>
        <ecNumber evidence="5">6.2.1.-</ecNumber>
    </submittedName>
</protein>
<name>A0ABU2B9S4_9CORY</name>
<comment type="similarity">
    <text evidence="1">Belongs to the ATP-dependent AMP-binding enzyme family.</text>
</comment>
<dbReference type="InterPro" id="IPR042099">
    <property type="entry name" value="ANL_N_sf"/>
</dbReference>
<dbReference type="PANTHER" id="PTHR43201">
    <property type="entry name" value="ACYL-COA SYNTHETASE"/>
    <property type="match status" value="1"/>
</dbReference>
<dbReference type="Proteomes" id="UP001183619">
    <property type="component" value="Unassembled WGS sequence"/>
</dbReference>
<dbReference type="Gene3D" id="3.30.300.30">
    <property type="match status" value="1"/>
</dbReference>
<evidence type="ECO:0000259" key="3">
    <source>
        <dbReference type="Pfam" id="PF00501"/>
    </source>
</evidence>
<dbReference type="EMBL" id="JAVDYF010000001">
    <property type="protein sequence ID" value="MDR7354493.1"/>
    <property type="molecule type" value="Genomic_DNA"/>
</dbReference>
<evidence type="ECO:0000259" key="4">
    <source>
        <dbReference type="Pfam" id="PF13193"/>
    </source>
</evidence>
<dbReference type="Gene3D" id="3.40.50.12780">
    <property type="entry name" value="N-terminal domain of ligase-like"/>
    <property type="match status" value="1"/>
</dbReference>
<feature type="domain" description="AMP-dependent synthetase/ligase" evidence="3">
    <location>
        <begin position="64"/>
        <end position="414"/>
    </location>
</feature>
<evidence type="ECO:0000313" key="6">
    <source>
        <dbReference type="Proteomes" id="UP001183619"/>
    </source>
</evidence>
<accession>A0ABU2B9S4</accession>
<reference evidence="5 6" key="1">
    <citation type="submission" date="2023-07" db="EMBL/GenBank/DDBJ databases">
        <title>Sequencing the genomes of 1000 actinobacteria strains.</title>
        <authorList>
            <person name="Klenk H.-P."/>
        </authorList>
    </citation>
    <scope>NUCLEOTIDE SEQUENCE [LARGE SCALE GENOMIC DNA]</scope>
    <source>
        <strain evidence="5 6">DSM 44508</strain>
    </source>
</reference>
<gene>
    <name evidence="5" type="ORF">J2S37_001031</name>
</gene>
<dbReference type="PANTHER" id="PTHR43201:SF5">
    <property type="entry name" value="MEDIUM-CHAIN ACYL-COA LIGASE ACSF2, MITOCHONDRIAL"/>
    <property type="match status" value="1"/>
</dbReference>
<feature type="domain" description="AMP-binding enzyme C-terminal" evidence="4">
    <location>
        <begin position="464"/>
        <end position="541"/>
    </location>
</feature>
<dbReference type="EC" id="6.2.1.-" evidence="5"/>
<dbReference type="PROSITE" id="PS00455">
    <property type="entry name" value="AMP_BINDING"/>
    <property type="match status" value="1"/>
</dbReference>
<evidence type="ECO:0000256" key="1">
    <source>
        <dbReference type="ARBA" id="ARBA00006432"/>
    </source>
</evidence>
<evidence type="ECO:0000313" key="5">
    <source>
        <dbReference type="EMBL" id="MDR7354493.1"/>
    </source>
</evidence>
<evidence type="ECO:0000256" key="2">
    <source>
        <dbReference type="ARBA" id="ARBA00022598"/>
    </source>
</evidence>
<comment type="caution">
    <text evidence="5">The sequence shown here is derived from an EMBL/GenBank/DDBJ whole genome shotgun (WGS) entry which is preliminary data.</text>
</comment>
<dbReference type="InterPro" id="IPR045851">
    <property type="entry name" value="AMP-bd_C_sf"/>
</dbReference>
<sequence length="552" mass="60377">MSKNLRSSIFSTAQQVKELVPSLFRSGLLSNEGGAKAGLMLLPVQARYRFSTAREVEQGYFACPERIALIDDDGQLTYRQLRNNSRTVASYLNQLKSRIGAEEIHLGVMARNGRGIIVPIAAKGFAGGHVYLLNIGSSTEQLVGCIKRDGINMLVIDEEFVPRLPDDLDIPVIIAHRDNKEHTIGGYTSLDEIIATHTPEPLALFPKHGNIVVMSSGTTGVPKGVVRHEPVLPTVLASILNKVPWRANMTVQMTASMFHAWGWACFNIALGMRGTIVTRRIFNPSHVLEDIETYRCDAMISSPIFLKQLTVVEGGEKIDCSSLKFIFSSGNALSPWLVEEVHERFGKILCNLYGSTEISAAAIASIEEINAHPTTAGTVCTGTDMVILDEDDKPCPVGTPGRIFCWNSVTLNGYTDPKIPLSTFEHMVQIGDRGYLDENGLLFVLGRADDMIIVGGENVYPRSVEEVLESMPGVADLYAAGVSDEHWFKRVAVWVVRSDDAEGAALTEDSVRDWVAAKLAEHSVPRDVYFVDCLPRNATGKVIPAKLVPAVS</sequence>
<dbReference type="CDD" id="cd04433">
    <property type="entry name" value="AFD_class_I"/>
    <property type="match status" value="1"/>
</dbReference>
<dbReference type="InterPro" id="IPR025110">
    <property type="entry name" value="AMP-bd_C"/>
</dbReference>
<keyword evidence="2 5" id="KW-0436">Ligase</keyword>
<dbReference type="InterPro" id="IPR000873">
    <property type="entry name" value="AMP-dep_synth/lig_dom"/>
</dbReference>
<keyword evidence="6" id="KW-1185">Reference proteome</keyword>
<dbReference type="RefSeq" id="WP_277104830.1">
    <property type="nucleotide sequence ID" value="NZ_BAAAJS010000009.1"/>
</dbReference>
<dbReference type="Pfam" id="PF13193">
    <property type="entry name" value="AMP-binding_C"/>
    <property type="match status" value="1"/>
</dbReference>
<dbReference type="InterPro" id="IPR020845">
    <property type="entry name" value="AMP-binding_CS"/>
</dbReference>
<dbReference type="Pfam" id="PF00501">
    <property type="entry name" value="AMP-binding"/>
    <property type="match status" value="1"/>
</dbReference>